<evidence type="ECO:0000313" key="2">
    <source>
        <dbReference type="EMBL" id="EYB95221.1"/>
    </source>
</evidence>
<gene>
    <name evidence="2" type="primary">Acey_s0162.g3417</name>
    <name evidence="2" type="ORF">Y032_0162g3417</name>
</gene>
<keyword evidence="1" id="KW-1133">Transmembrane helix</keyword>
<feature type="transmembrane region" description="Helical" evidence="1">
    <location>
        <begin position="12"/>
        <end position="34"/>
    </location>
</feature>
<keyword evidence="3" id="KW-1185">Reference proteome</keyword>
<dbReference type="EMBL" id="JARK01001498">
    <property type="protein sequence ID" value="EYB95221.1"/>
    <property type="molecule type" value="Genomic_DNA"/>
</dbReference>
<name>A0A016SXW2_9BILA</name>
<comment type="caution">
    <text evidence="2">The sequence shown here is derived from an EMBL/GenBank/DDBJ whole genome shotgun (WGS) entry which is preliminary data.</text>
</comment>
<evidence type="ECO:0000313" key="3">
    <source>
        <dbReference type="Proteomes" id="UP000024635"/>
    </source>
</evidence>
<accession>A0A016SXW2</accession>
<organism evidence="2 3">
    <name type="scientific">Ancylostoma ceylanicum</name>
    <dbReference type="NCBI Taxonomy" id="53326"/>
    <lineage>
        <taxon>Eukaryota</taxon>
        <taxon>Metazoa</taxon>
        <taxon>Ecdysozoa</taxon>
        <taxon>Nematoda</taxon>
        <taxon>Chromadorea</taxon>
        <taxon>Rhabditida</taxon>
        <taxon>Rhabditina</taxon>
        <taxon>Rhabditomorpha</taxon>
        <taxon>Strongyloidea</taxon>
        <taxon>Ancylostomatidae</taxon>
        <taxon>Ancylostomatinae</taxon>
        <taxon>Ancylostoma</taxon>
    </lineage>
</organism>
<evidence type="ECO:0000256" key="1">
    <source>
        <dbReference type="SAM" id="Phobius"/>
    </source>
</evidence>
<dbReference type="AlphaFoldDB" id="A0A016SXW2"/>
<keyword evidence="1" id="KW-0812">Transmembrane</keyword>
<protein>
    <submittedName>
        <fullName evidence="2">Uncharacterized protein</fullName>
    </submittedName>
</protein>
<sequence length="82" mass="9745">MVCISRLPLRIRHYFCVLFFSNIFATIFLCGTHYNNSAIILWGMLNAVDRCYRSRPTTDPGFHLDLKLKIYLIFYYYLAIIL</sequence>
<reference evidence="3" key="1">
    <citation type="journal article" date="2015" name="Nat. Genet.">
        <title>The genome and transcriptome of the zoonotic hookworm Ancylostoma ceylanicum identify infection-specific gene families.</title>
        <authorList>
            <person name="Schwarz E.M."/>
            <person name="Hu Y."/>
            <person name="Antoshechkin I."/>
            <person name="Miller M.M."/>
            <person name="Sternberg P.W."/>
            <person name="Aroian R.V."/>
        </authorList>
    </citation>
    <scope>NUCLEOTIDE SEQUENCE</scope>
    <source>
        <strain evidence="3">HY135</strain>
    </source>
</reference>
<proteinExistence type="predicted"/>
<keyword evidence="1" id="KW-0472">Membrane</keyword>
<dbReference type="Proteomes" id="UP000024635">
    <property type="component" value="Unassembled WGS sequence"/>
</dbReference>